<sequence>MKPVASYLRQHPALEEVVATCQPTRNHSALLDHLRREPALAAARLATTRGDTWLHRRKVFGADGTLVADDHEAWLAEQVARDGGNVRATCARLDNAGYRLSQCKITTLYVVAAGHSGTPSDFLQIEVDLEEEVLDRELRPGGAWRMPRTLDELQREADQGLELPLAQRLPVRPRAYRLRRIVDVEAWLQVADAMEDARREAICGRRYRVTSSETPGATIQTPDELFPGWDRFPAKHRRFFRDWRRSSAAPHRLCDQWVLKLTDWTDPRDGRRSLDMVPMWVFSRPLAKVNAAKGSDYEFYGTLEKLDRRTGVTFGWFFYMLHGNRVEADAGRRVIRAAEAGTIVMPECDYRVLKDWEAEPYGF</sequence>
<dbReference type="EMBL" id="CP003470">
    <property type="protein sequence ID" value="AGG89145.1"/>
    <property type="molecule type" value="Genomic_DNA"/>
</dbReference>
<evidence type="ECO:0000313" key="2">
    <source>
        <dbReference type="Proteomes" id="UP000011859"/>
    </source>
</evidence>
<dbReference type="HOGENOM" id="CLU_075253_0_0_6"/>
<dbReference type="OrthoDB" id="9076234at2"/>
<dbReference type="AlphaFoldDB" id="M4NEB7"/>
<keyword evidence="2" id="KW-1185">Reference proteome</keyword>
<protein>
    <submittedName>
        <fullName evidence="1">Uncharacterized protein</fullName>
    </submittedName>
</protein>
<name>M4NEB7_9GAMM</name>
<accession>M4NEB7</accession>
<reference evidence="1 2" key="1">
    <citation type="submission" date="2012-04" db="EMBL/GenBank/DDBJ databases">
        <title>Complete genome of Rhodanobacter sp. 2APBS1.</title>
        <authorList>
            <consortium name="US DOE Joint Genome Institute"/>
            <person name="Huntemann M."/>
            <person name="Wei C.-L."/>
            <person name="Han J."/>
            <person name="Detter J.C."/>
            <person name="Han C."/>
            <person name="Tapia R."/>
            <person name="Munk A.C.C."/>
            <person name="Chen A."/>
            <person name="Krypides N."/>
            <person name="Mavromatis K."/>
            <person name="Markowitz V."/>
            <person name="Szeto E."/>
            <person name="Ivanova N."/>
            <person name="Mikhailova N."/>
            <person name="Ovchinnikova G."/>
            <person name="Pagani I."/>
            <person name="Pati A."/>
            <person name="Goodwin L."/>
            <person name="Peters L."/>
            <person name="Pitluck S."/>
            <person name="Woyke T."/>
            <person name="Prakash O."/>
            <person name="Elkins J."/>
            <person name="Brown S."/>
            <person name="Palumbo A."/>
            <person name="Hemme C."/>
            <person name="Zhou J."/>
            <person name="Watson D."/>
            <person name="Jardine P."/>
            <person name="Kostka J."/>
            <person name="Green S."/>
        </authorList>
    </citation>
    <scope>NUCLEOTIDE SEQUENCE [LARGE SCALE GENOMIC DNA]</scope>
    <source>
        <strain evidence="1 2">2APBS1</strain>
    </source>
</reference>
<dbReference type="RefSeq" id="WP_015447870.1">
    <property type="nucleotide sequence ID" value="NC_020541.1"/>
</dbReference>
<organism evidence="1 2">
    <name type="scientific">Rhodanobacter denitrificans</name>
    <dbReference type="NCBI Taxonomy" id="666685"/>
    <lineage>
        <taxon>Bacteria</taxon>
        <taxon>Pseudomonadati</taxon>
        <taxon>Pseudomonadota</taxon>
        <taxon>Gammaproteobacteria</taxon>
        <taxon>Lysobacterales</taxon>
        <taxon>Rhodanobacteraceae</taxon>
        <taxon>Rhodanobacter</taxon>
    </lineage>
</organism>
<proteinExistence type="predicted"/>
<evidence type="ECO:0000313" key="1">
    <source>
        <dbReference type="EMBL" id="AGG89145.1"/>
    </source>
</evidence>
<dbReference type="eggNOG" id="ENOG5032XPP">
    <property type="taxonomic scope" value="Bacteria"/>
</dbReference>
<dbReference type="KEGG" id="rhd:R2APBS1_2022"/>
<dbReference type="Proteomes" id="UP000011859">
    <property type="component" value="Chromosome"/>
</dbReference>
<gene>
    <name evidence="1" type="ORF">R2APBS1_2022</name>
</gene>
<dbReference type="STRING" id="666685.R2APBS1_2022"/>